<comment type="caution">
    <text evidence="3">The sequence shown here is derived from an EMBL/GenBank/DDBJ whole genome shotgun (WGS) entry which is preliminary data.</text>
</comment>
<organism evidence="3 4">
    <name type="scientific">Aspergillus cavernicola</name>
    <dbReference type="NCBI Taxonomy" id="176166"/>
    <lineage>
        <taxon>Eukaryota</taxon>
        <taxon>Fungi</taxon>
        <taxon>Dikarya</taxon>
        <taxon>Ascomycota</taxon>
        <taxon>Pezizomycotina</taxon>
        <taxon>Eurotiomycetes</taxon>
        <taxon>Eurotiomycetidae</taxon>
        <taxon>Eurotiales</taxon>
        <taxon>Aspergillaceae</taxon>
        <taxon>Aspergillus</taxon>
        <taxon>Aspergillus subgen. Nidulantes</taxon>
    </lineage>
</organism>
<accession>A0ABR4IN48</accession>
<name>A0ABR4IN48_9EURO</name>
<feature type="compositionally biased region" description="Polar residues" evidence="2">
    <location>
        <begin position="659"/>
        <end position="674"/>
    </location>
</feature>
<evidence type="ECO:0000256" key="2">
    <source>
        <dbReference type="SAM" id="MobiDB-lite"/>
    </source>
</evidence>
<feature type="compositionally biased region" description="Basic and acidic residues" evidence="2">
    <location>
        <begin position="847"/>
        <end position="857"/>
    </location>
</feature>
<feature type="region of interest" description="Disordered" evidence="2">
    <location>
        <begin position="381"/>
        <end position="718"/>
    </location>
</feature>
<feature type="compositionally biased region" description="Basic and acidic residues" evidence="2">
    <location>
        <begin position="581"/>
        <end position="590"/>
    </location>
</feature>
<reference evidence="3 4" key="1">
    <citation type="submission" date="2024-07" db="EMBL/GenBank/DDBJ databases">
        <title>Section-level genome sequencing and comparative genomics of Aspergillus sections Usti and Cavernicolus.</title>
        <authorList>
            <consortium name="Lawrence Berkeley National Laboratory"/>
            <person name="Nybo J.L."/>
            <person name="Vesth T.C."/>
            <person name="Theobald S."/>
            <person name="Frisvad J.C."/>
            <person name="Larsen T.O."/>
            <person name="Kjaerboelling I."/>
            <person name="Rothschild-Mancinelli K."/>
            <person name="Lyhne E.K."/>
            <person name="Kogle M.E."/>
            <person name="Barry K."/>
            <person name="Clum A."/>
            <person name="Na H."/>
            <person name="Ledsgaard L."/>
            <person name="Lin J."/>
            <person name="Lipzen A."/>
            <person name="Kuo A."/>
            <person name="Riley R."/>
            <person name="Mondo S."/>
            <person name="LaButti K."/>
            <person name="Haridas S."/>
            <person name="Pangalinan J."/>
            <person name="Salamov A.A."/>
            <person name="Simmons B.A."/>
            <person name="Magnuson J.K."/>
            <person name="Chen J."/>
            <person name="Drula E."/>
            <person name="Henrissat B."/>
            <person name="Wiebenga A."/>
            <person name="Lubbers R.J."/>
            <person name="Gomes A.C."/>
            <person name="Makela M.R."/>
            <person name="Stajich J."/>
            <person name="Grigoriev I.V."/>
            <person name="Mortensen U.H."/>
            <person name="De vries R.P."/>
            <person name="Baker S.E."/>
            <person name="Andersen M.R."/>
        </authorList>
    </citation>
    <scope>NUCLEOTIDE SEQUENCE [LARGE SCALE GENOMIC DNA]</scope>
    <source>
        <strain evidence="3 4">CBS 600.67</strain>
    </source>
</reference>
<evidence type="ECO:0000256" key="1">
    <source>
        <dbReference type="SAM" id="Coils"/>
    </source>
</evidence>
<protein>
    <submittedName>
        <fullName evidence="3">Uncharacterized protein</fullName>
    </submittedName>
</protein>
<dbReference type="Pfam" id="PF12520">
    <property type="entry name" value="DUF3723"/>
    <property type="match status" value="1"/>
</dbReference>
<evidence type="ECO:0000313" key="3">
    <source>
        <dbReference type="EMBL" id="KAL2829037.1"/>
    </source>
</evidence>
<feature type="compositionally biased region" description="Basic residues" evidence="2">
    <location>
        <begin position="678"/>
        <end position="690"/>
    </location>
</feature>
<feature type="compositionally biased region" description="Basic and acidic residues" evidence="2">
    <location>
        <begin position="703"/>
        <end position="717"/>
    </location>
</feature>
<feature type="region of interest" description="Disordered" evidence="2">
    <location>
        <begin position="796"/>
        <end position="897"/>
    </location>
</feature>
<feature type="compositionally biased region" description="Acidic residues" evidence="2">
    <location>
        <begin position="488"/>
        <end position="505"/>
    </location>
</feature>
<feature type="compositionally biased region" description="Basic and acidic residues" evidence="2">
    <location>
        <begin position="403"/>
        <end position="419"/>
    </location>
</feature>
<dbReference type="Proteomes" id="UP001610335">
    <property type="component" value="Unassembled WGS sequence"/>
</dbReference>
<feature type="compositionally biased region" description="Basic residues" evidence="2">
    <location>
        <begin position="420"/>
        <end position="429"/>
    </location>
</feature>
<dbReference type="EMBL" id="JBFXLS010000018">
    <property type="protein sequence ID" value="KAL2829037.1"/>
    <property type="molecule type" value="Genomic_DNA"/>
</dbReference>
<gene>
    <name evidence="3" type="ORF">BDW59DRAFT_142760</name>
</gene>
<sequence>MKLGFPLAVCPFSNFSSQEIIHYLTHVKNSWATLVDHDRTQMARIDLHTVDTLQLYAPRASTVDRKTVKGKILGGEVFSNFSRSERAAIWENLRSQEDCDGIIPSLHTFFRDISYLELCANAMKRLIVLNKQHPTVRSALVHSLQSRRADSDCLIQTSETTFRRQLGSSEHITSGYCQIWMYAMRHYPEMAKDVQGGQKANPTRAKARAKADESVIHDMATLARKLGFRNPQIKAILKQSPDRQIARAALLKARKPDHYHYERGTFKSLVEQIAGCFALAIPHEAPSAAPATGRAIKLKDRCGAPQEQTQQLDRPHVFLDHLHSATVLQRNLSSLEVRRCVYYAFFGRPSSRTRTTPSGQSLDNEPLLPLFIPNGESCLRSESVAEDMSRSGVSEGSFNTRRNRSETREERHQRREERQHRRQARRLRRQQAAEHRSPPPEEGSPPCSTGEESTVSEAMAVDTWDNSDAEVQPRPESVDQRPAASEGLDVDSEESECTEIDEDELLNQVEDGNPGAEGLAAVEHSTLEAGSDTDISDVPEERAAADTGMNSPVQARPESVVEDHAEMPTTSSRRSHLKAPTPKDKNKDAMWRPYDATQRGNRKEIRRPLAARDQSITRDTEQETSQLAELDVPERISTGAPLAADSQGITPETAEAVLTATNLGSDAAASQSPEKQGRKAALKKDKRQRNLKWAPYFSTRKSNQKEAGREQHAREAEEQLAAEVVEQERLATKAAERAEYQRLQHEATAEAVEELLQEEQVAQERANALAQLQTSGPAEDHVVRPVTELPADLPSLITRLREEGSQLDDESVPLANNPTQGHPEQGAAVSPSRTELIAPSNPPTHQDINRAETRDAVIADELWDGDDGGENPIGTSQPDTERYPGDLPDPEQAQREAIERQEEEDLLFDTPHPLEETNYQEMEEAQQGPPGRRVMVTFHVYKRGEWRTTDVVSVSPDHLAEAQTIANRYARDPNRNARFYDGRLRKVAIDECIRAAIDDGSFTVLMSFGRDLVVTRQVVASVAPLLQTVGSAEPDSEPVQGPASPARRQDHPGKQLKANIGTPLAGPVRTPEDPAPTVISATTQSESKRRNRKKLTSQIVEQRAQDVRPRRAEANPQPVTIVFRVREKNGRWRTAHEVLVDRSDPSEVEQVARKEARNRQATFYDKNLRALTPAQCFEAATEDDTNTIFMHFGGELAMDEDTIRSIAREVEL</sequence>
<feature type="region of interest" description="Disordered" evidence="2">
    <location>
        <begin position="1031"/>
        <end position="1097"/>
    </location>
</feature>
<keyword evidence="1" id="KW-0175">Coiled coil</keyword>
<keyword evidence="4" id="KW-1185">Reference proteome</keyword>
<feature type="compositionally biased region" description="Low complexity" evidence="2">
    <location>
        <begin position="444"/>
        <end position="453"/>
    </location>
</feature>
<dbReference type="InterPro" id="IPR022198">
    <property type="entry name" value="DUF3723"/>
</dbReference>
<feature type="coiled-coil region" evidence="1">
    <location>
        <begin position="745"/>
        <end position="772"/>
    </location>
</feature>
<evidence type="ECO:0000313" key="4">
    <source>
        <dbReference type="Proteomes" id="UP001610335"/>
    </source>
</evidence>
<proteinExistence type="predicted"/>